<organism evidence="1 2">
    <name type="scientific">Smallanthus sonchifolius</name>
    <dbReference type="NCBI Taxonomy" id="185202"/>
    <lineage>
        <taxon>Eukaryota</taxon>
        <taxon>Viridiplantae</taxon>
        <taxon>Streptophyta</taxon>
        <taxon>Embryophyta</taxon>
        <taxon>Tracheophyta</taxon>
        <taxon>Spermatophyta</taxon>
        <taxon>Magnoliopsida</taxon>
        <taxon>eudicotyledons</taxon>
        <taxon>Gunneridae</taxon>
        <taxon>Pentapetalae</taxon>
        <taxon>asterids</taxon>
        <taxon>campanulids</taxon>
        <taxon>Asterales</taxon>
        <taxon>Asteraceae</taxon>
        <taxon>Asteroideae</taxon>
        <taxon>Heliantheae alliance</taxon>
        <taxon>Millerieae</taxon>
        <taxon>Smallanthus</taxon>
    </lineage>
</organism>
<reference evidence="1 2" key="2">
    <citation type="journal article" date="2022" name="Mol. Ecol. Resour.">
        <title>The genomes of chicory, endive, great burdock and yacon provide insights into Asteraceae paleo-polyploidization history and plant inulin production.</title>
        <authorList>
            <person name="Fan W."/>
            <person name="Wang S."/>
            <person name="Wang H."/>
            <person name="Wang A."/>
            <person name="Jiang F."/>
            <person name="Liu H."/>
            <person name="Zhao H."/>
            <person name="Xu D."/>
            <person name="Zhang Y."/>
        </authorList>
    </citation>
    <scope>NUCLEOTIDE SEQUENCE [LARGE SCALE GENOMIC DNA]</scope>
    <source>
        <strain evidence="2">cv. Yunnan</strain>
        <tissue evidence="1">Leaves</tissue>
    </source>
</reference>
<sequence>MTMLIASVYDIDISQHAQRRYEVTGDPLYKEIGTFFMDIVNSSHMYSTGGTSVHEFWSEPKRLASTLHTENEESCTTYNMLKVSRNLFRWTKEMAYADYYERALTNGVLSIQRGNEPGVMIYMLPLAPGSSKATGFHKWGSKFNAFWCCYGTGIESFSKMGDSIYFEEAGNDHRLYIIQYISSSVDWKSGQVFLAQKVEPAVSWDQHLRVTVMISSKKQGASSTLKFRISFWTTSNAEALLDGQPIPLTAPGIFLSVSKQWSSNDIINLDLPIALRMEAIQDDQPEYASLHAILYGPYLLVGLTADDFDLHLGSSTSLSDWIVPISADFNSQLISLSQESSYSTLALSHITNTITMQNFPEPGSNSSVFATFRLVFTEQKDTISQAVMLEPCSLPGSFLVHKGREQKLAIDSYHVTWNSVFYIVNGDDGTVQLEAQSEEGCFVSNSGGNVKPECDYGGSDDEFLKATSFVIRDGISRYDPISFVAKGLRRNFLLQPIFSLRDEHCTVYFNINQ</sequence>
<dbReference type="Proteomes" id="UP001056120">
    <property type="component" value="Linkage Group LG08"/>
</dbReference>
<protein>
    <submittedName>
        <fullName evidence="1">Uncharacterized protein</fullName>
    </submittedName>
</protein>
<name>A0ACB9IPT6_9ASTR</name>
<proteinExistence type="predicted"/>
<evidence type="ECO:0000313" key="2">
    <source>
        <dbReference type="Proteomes" id="UP001056120"/>
    </source>
</evidence>
<gene>
    <name evidence="1" type="ORF">L1987_25477</name>
</gene>
<reference evidence="2" key="1">
    <citation type="journal article" date="2022" name="Mol. Ecol. Resour.">
        <title>The genomes of chicory, endive, great burdock and yacon provide insights into Asteraceae palaeo-polyploidization history and plant inulin production.</title>
        <authorList>
            <person name="Fan W."/>
            <person name="Wang S."/>
            <person name="Wang H."/>
            <person name="Wang A."/>
            <person name="Jiang F."/>
            <person name="Liu H."/>
            <person name="Zhao H."/>
            <person name="Xu D."/>
            <person name="Zhang Y."/>
        </authorList>
    </citation>
    <scope>NUCLEOTIDE SEQUENCE [LARGE SCALE GENOMIC DNA]</scope>
    <source>
        <strain evidence="2">cv. Yunnan</strain>
    </source>
</reference>
<keyword evidence="2" id="KW-1185">Reference proteome</keyword>
<comment type="caution">
    <text evidence="1">The sequence shown here is derived from an EMBL/GenBank/DDBJ whole genome shotgun (WGS) entry which is preliminary data.</text>
</comment>
<accession>A0ACB9IPT6</accession>
<evidence type="ECO:0000313" key="1">
    <source>
        <dbReference type="EMBL" id="KAI3809501.1"/>
    </source>
</evidence>
<dbReference type="EMBL" id="CM042025">
    <property type="protein sequence ID" value="KAI3809501.1"/>
    <property type="molecule type" value="Genomic_DNA"/>
</dbReference>